<gene>
    <name evidence="2" type="ORF">DB32_007048</name>
</gene>
<dbReference type="InterPro" id="IPR005625">
    <property type="entry name" value="PepSY-ass_TM"/>
</dbReference>
<accession>A0A0F6SH64</accession>
<organism evidence="2 3">
    <name type="scientific">Sandaracinus amylolyticus</name>
    <dbReference type="NCBI Taxonomy" id="927083"/>
    <lineage>
        <taxon>Bacteria</taxon>
        <taxon>Pseudomonadati</taxon>
        <taxon>Myxococcota</taxon>
        <taxon>Polyangia</taxon>
        <taxon>Polyangiales</taxon>
        <taxon>Sandaracinaceae</taxon>
        <taxon>Sandaracinus</taxon>
    </lineage>
</organism>
<feature type="transmembrane region" description="Helical" evidence="1">
    <location>
        <begin position="419"/>
        <end position="436"/>
    </location>
</feature>
<feature type="transmembrane region" description="Helical" evidence="1">
    <location>
        <begin position="346"/>
        <end position="369"/>
    </location>
</feature>
<proteinExistence type="predicted"/>
<keyword evidence="1" id="KW-1133">Transmembrane helix</keyword>
<evidence type="ECO:0000313" key="2">
    <source>
        <dbReference type="EMBL" id="AKF09899.1"/>
    </source>
</evidence>
<protein>
    <submittedName>
        <fullName evidence="2">Putative iron-regulated membrane protein</fullName>
    </submittedName>
</protein>
<dbReference type="PANTHER" id="PTHR34219:SF3">
    <property type="entry name" value="BLL7967 PROTEIN"/>
    <property type="match status" value="1"/>
</dbReference>
<sequence length="506" mass="54581">MKLPRHAFQTYWDVHAWSGAIAAIVLSAMFFAGVFALFHEEIALWQETRAHHAPGTTCRDASLEPLVARALEDAPFAARNAFVTLHEGACAPITIDLRGAEAQQRRIVIGDVRSGEVLDERSNVATFLFYFHFLYHPDVAWGMYVAGLLGLVLLLAIVSGVLIHLKDLARQLHRYRDDAHGVRVLFSDLHKVLGVMGLPFQTMVALTGTIICFAAPLARAWQGPVFANDPNAALYTFFDIDRAPPPSDVAGPRLPIDELVARARAALPEMEAESVRIVSPGDASSSIEVRGPVHGVLFGQARVRVRASDGEVLRVSVLDRARATHVLMRWVYGLHYAYAGGAVTRLLYALLGIAGCATLLSGNWIWLARRDRKREHRGNRVLARLTLGVGLGIANAVAAMFLASRVLPMSLAWHVEGEVAAFVLVWIAVTIAAFVARDEARCAIATLVAAGATFLLVPIVSIAVTPLHLLAAPTSVVAAVDVGLAACGALLLGCAALVRRGARRAR</sequence>
<feature type="transmembrane region" description="Helical" evidence="1">
    <location>
        <begin position="443"/>
        <end position="464"/>
    </location>
</feature>
<dbReference type="RefSeq" id="WP_053236906.1">
    <property type="nucleotide sequence ID" value="NZ_CP011125.1"/>
</dbReference>
<feature type="transmembrane region" description="Helical" evidence="1">
    <location>
        <begin position="381"/>
        <end position="407"/>
    </location>
</feature>
<dbReference type="EMBL" id="CP011125">
    <property type="protein sequence ID" value="AKF09899.1"/>
    <property type="molecule type" value="Genomic_DNA"/>
</dbReference>
<dbReference type="STRING" id="927083.DB32_007048"/>
<dbReference type="Proteomes" id="UP000034883">
    <property type="component" value="Chromosome"/>
</dbReference>
<reference evidence="2 3" key="1">
    <citation type="submission" date="2015-03" db="EMBL/GenBank/DDBJ databases">
        <title>Genome assembly of Sandaracinus amylolyticus DSM 53668.</title>
        <authorList>
            <person name="Sharma G."/>
            <person name="Subramanian S."/>
        </authorList>
    </citation>
    <scope>NUCLEOTIDE SEQUENCE [LARGE SCALE GENOMIC DNA]</scope>
    <source>
        <strain evidence="2 3">DSM 53668</strain>
    </source>
</reference>
<dbReference type="OrthoDB" id="6307929at2"/>
<dbReference type="Pfam" id="PF03929">
    <property type="entry name" value="PepSY_TM"/>
    <property type="match status" value="1"/>
</dbReference>
<keyword evidence="1" id="KW-0472">Membrane</keyword>
<evidence type="ECO:0000256" key="1">
    <source>
        <dbReference type="SAM" id="Phobius"/>
    </source>
</evidence>
<keyword evidence="3" id="KW-1185">Reference proteome</keyword>
<feature type="transmembrane region" description="Helical" evidence="1">
    <location>
        <begin position="192"/>
        <end position="218"/>
    </location>
</feature>
<evidence type="ECO:0000313" key="3">
    <source>
        <dbReference type="Proteomes" id="UP000034883"/>
    </source>
</evidence>
<name>A0A0F6SH64_9BACT</name>
<keyword evidence="1" id="KW-0812">Transmembrane</keyword>
<feature type="transmembrane region" description="Helical" evidence="1">
    <location>
        <begin position="12"/>
        <end position="38"/>
    </location>
</feature>
<dbReference type="PANTHER" id="PTHR34219">
    <property type="entry name" value="IRON-REGULATED INNER MEMBRANE PROTEIN-RELATED"/>
    <property type="match status" value="1"/>
</dbReference>
<feature type="transmembrane region" description="Helical" evidence="1">
    <location>
        <begin position="476"/>
        <end position="498"/>
    </location>
</feature>
<feature type="transmembrane region" description="Helical" evidence="1">
    <location>
        <begin position="141"/>
        <end position="165"/>
    </location>
</feature>
<dbReference type="KEGG" id="samy:DB32_007048"/>
<dbReference type="AlphaFoldDB" id="A0A0F6SH64"/>